<name>A0A9N9JG76_9GLOM</name>
<evidence type="ECO:0000313" key="3">
    <source>
        <dbReference type="Proteomes" id="UP000789396"/>
    </source>
</evidence>
<feature type="non-terminal residue" evidence="2">
    <location>
        <position position="1"/>
    </location>
</feature>
<feature type="compositionally biased region" description="Acidic residues" evidence="1">
    <location>
        <begin position="104"/>
        <end position="116"/>
    </location>
</feature>
<sequence>FLRKLDTEKNLRSDEMRLIYKRIKRDLEVLQVDEHLPQFARDHAKKMIKEISQTHIEKNASPKQSRYIGKQYWNAKKNKRRSTTIEALGKNVKSNSNSLYDLTASEEEESPCEMAK</sequence>
<dbReference type="AlphaFoldDB" id="A0A9N9JG76"/>
<gene>
    <name evidence="2" type="ORF">RFULGI_LOCUS15650</name>
</gene>
<dbReference type="EMBL" id="CAJVPZ010051450">
    <property type="protein sequence ID" value="CAG8779061.1"/>
    <property type="molecule type" value="Genomic_DNA"/>
</dbReference>
<feature type="region of interest" description="Disordered" evidence="1">
    <location>
        <begin position="96"/>
        <end position="116"/>
    </location>
</feature>
<accession>A0A9N9JG76</accession>
<reference evidence="2" key="1">
    <citation type="submission" date="2021-06" db="EMBL/GenBank/DDBJ databases">
        <authorList>
            <person name="Kallberg Y."/>
            <person name="Tangrot J."/>
            <person name="Rosling A."/>
        </authorList>
    </citation>
    <scope>NUCLEOTIDE SEQUENCE</scope>
    <source>
        <strain evidence="2">IN212</strain>
    </source>
</reference>
<feature type="non-terminal residue" evidence="2">
    <location>
        <position position="116"/>
    </location>
</feature>
<organism evidence="2 3">
    <name type="scientific">Racocetra fulgida</name>
    <dbReference type="NCBI Taxonomy" id="60492"/>
    <lineage>
        <taxon>Eukaryota</taxon>
        <taxon>Fungi</taxon>
        <taxon>Fungi incertae sedis</taxon>
        <taxon>Mucoromycota</taxon>
        <taxon>Glomeromycotina</taxon>
        <taxon>Glomeromycetes</taxon>
        <taxon>Diversisporales</taxon>
        <taxon>Gigasporaceae</taxon>
        <taxon>Racocetra</taxon>
    </lineage>
</organism>
<proteinExistence type="predicted"/>
<comment type="caution">
    <text evidence="2">The sequence shown here is derived from an EMBL/GenBank/DDBJ whole genome shotgun (WGS) entry which is preliminary data.</text>
</comment>
<evidence type="ECO:0000256" key="1">
    <source>
        <dbReference type="SAM" id="MobiDB-lite"/>
    </source>
</evidence>
<evidence type="ECO:0000313" key="2">
    <source>
        <dbReference type="EMBL" id="CAG8779061.1"/>
    </source>
</evidence>
<keyword evidence="3" id="KW-1185">Reference proteome</keyword>
<dbReference type="Proteomes" id="UP000789396">
    <property type="component" value="Unassembled WGS sequence"/>
</dbReference>
<protein>
    <submittedName>
        <fullName evidence="2">19933_t:CDS:1</fullName>
    </submittedName>
</protein>